<evidence type="ECO:0000256" key="1">
    <source>
        <dbReference type="SAM" id="MobiDB-lite"/>
    </source>
</evidence>
<comment type="caution">
    <text evidence="2">The sequence shown here is derived from an EMBL/GenBank/DDBJ whole genome shotgun (WGS) entry which is preliminary data.</text>
</comment>
<sequence>MKVTAGEEPTNGKRSGIEEPFWEDSIENSLERGSIVSFSLWKLEGTKER</sequence>
<protein>
    <submittedName>
        <fullName evidence="2">Uncharacterized protein</fullName>
    </submittedName>
</protein>
<gene>
    <name evidence="2" type="ORF">BDK88_3816</name>
</gene>
<reference evidence="2 3" key="1">
    <citation type="submission" date="2019-02" db="EMBL/GenBank/DDBJ databases">
        <title>Genomic Encyclopedia of Archaeal and Bacterial Type Strains, Phase II (KMG-II): from individual species to whole genera.</title>
        <authorList>
            <person name="Goeker M."/>
        </authorList>
    </citation>
    <scope>NUCLEOTIDE SEQUENCE [LARGE SCALE GENOMIC DNA]</scope>
    <source>
        <strain evidence="2 3">DSM 18328</strain>
    </source>
</reference>
<organism evidence="2 3">
    <name type="scientific">Natrinema hispanicum</name>
    <dbReference type="NCBI Taxonomy" id="392421"/>
    <lineage>
        <taxon>Archaea</taxon>
        <taxon>Methanobacteriati</taxon>
        <taxon>Methanobacteriota</taxon>
        <taxon>Stenosarchaea group</taxon>
        <taxon>Halobacteria</taxon>
        <taxon>Halobacteriales</taxon>
        <taxon>Natrialbaceae</taxon>
        <taxon>Natrinema</taxon>
    </lineage>
</organism>
<evidence type="ECO:0000313" key="3">
    <source>
        <dbReference type="Proteomes" id="UP000291097"/>
    </source>
</evidence>
<accession>A0A482Y1H2</accession>
<dbReference type="EMBL" id="SHMP01000008">
    <property type="protein sequence ID" value="RZV06269.1"/>
    <property type="molecule type" value="Genomic_DNA"/>
</dbReference>
<name>A0A482Y1H2_9EURY</name>
<proteinExistence type="predicted"/>
<dbReference type="Proteomes" id="UP000291097">
    <property type="component" value="Unassembled WGS sequence"/>
</dbReference>
<feature type="region of interest" description="Disordered" evidence="1">
    <location>
        <begin position="1"/>
        <end position="22"/>
    </location>
</feature>
<dbReference type="AlphaFoldDB" id="A0A482Y1H2"/>
<evidence type="ECO:0000313" key="2">
    <source>
        <dbReference type="EMBL" id="RZV06269.1"/>
    </source>
</evidence>
<dbReference type="RefSeq" id="WP_165396999.1">
    <property type="nucleotide sequence ID" value="NZ_SHMP01000008.1"/>
</dbReference>